<dbReference type="AlphaFoldDB" id="A0A813ITR4"/>
<dbReference type="EMBL" id="CAJNNW010014098">
    <property type="protein sequence ID" value="CAE8656216.1"/>
    <property type="molecule type" value="Genomic_DNA"/>
</dbReference>
<proteinExistence type="predicted"/>
<comment type="caution">
    <text evidence="2">The sequence shown here is derived from an EMBL/GenBank/DDBJ whole genome shotgun (WGS) entry which is preliminary data.</text>
</comment>
<evidence type="ECO:0000256" key="1">
    <source>
        <dbReference type="SAM" id="MobiDB-lite"/>
    </source>
</evidence>
<reference evidence="2" key="1">
    <citation type="submission" date="2021-02" db="EMBL/GenBank/DDBJ databases">
        <authorList>
            <person name="Dougan E. K."/>
            <person name="Rhodes N."/>
            <person name="Thang M."/>
            <person name="Chan C."/>
        </authorList>
    </citation>
    <scope>NUCLEOTIDE SEQUENCE</scope>
</reference>
<sequence length="494" mass="51326">MERHVAPLTGPAGSGPATAAALQRAAASASPALAASLQEADGLKAWLGTGDDALSAAPPPPKPSRGSPSPSNGAKTAPREVPASVVAAAAAVGQALRNAPQTPFLAMAARASSPPRTSTGSTAPAGGESVWLAAPSGVSAQSRLIVDLPDAEFTYIERPWSHFVTRWAAIDVELEEAFGEEAQFSVIDLGSCCGFFSLQAAAGYPQAFVIGVEGSVGVGNGTTGVEGTQEQIIETKAIQTHLKWVQKLGMTNCLVAPDVWDYHKVCSLAAIGQPICDVMFLLSVVHHVDNVSAEQYEADGLGRVEGTVSLMAKLLQLSPRHFVELPDKPWLDHIYAAFGTARAFLDAAAKMSGRQWSFVGPLCVSEWYGRREVWLLEEVGIRRPEAAGLRALSRPGLEALFPRVLPSPASTSTFSGTFPSPPGTGGRAVGAAAPALSAAGYKTGGRPSLTPQEELGAALLAAPTALIAAHLQLRDAMVSAETLLREATTTASMR</sequence>
<evidence type="ECO:0000313" key="2">
    <source>
        <dbReference type="EMBL" id="CAE8656216.1"/>
    </source>
</evidence>
<organism evidence="2 3">
    <name type="scientific">Polarella glacialis</name>
    <name type="common">Dinoflagellate</name>
    <dbReference type="NCBI Taxonomy" id="89957"/>
    <lineage>
        <taxon>Eukaryota</taxon>
        <taxon>Sar</taxon>
        <taxon>Alveolata</taxon>
        <taxon>Dinophyceae</taxon>
        <taxon>Suessiales</taxon>
        <taxon>Suessiaceae</taxon>
        <taxon>Polarella</taxon>
    </lineage>
</organism>
<feature type="region of interest" description="Disordered" evidence="1">
    <location>
        <begin position="1"/>
        <end position="29"/>
    </location>
</feature>
<accession>A0A813ITR4</accession>
<evidence type="ECO:0000313" key="3">
    <source>
        <dbReference type="Proteomes" id="UP000626109"/>
    </source>
</evidence>
<gene>
    <name evidence="2" type="ORF">PGLA2088_LOCUS12030</name>
</gene>
<feature type="region of interest" description="Disordered" evidence="1">
    <location>
        <begin position="48"/>
        <end position="80"/>
    </location>
</feature>
<dbReference type="Proteomes" id="UP000626109">
    <property type="component" value="Unassembled WGS sequence"/>
</dbReference>
<protein>
    <submittedName>
        <fullName evidence="2">Uncharacterized protein</fullName>
    </submittedName>
</protein>
<name>A0A813ITR4_POLGL</name>